<feature type="compositionally biased region" description="Basic and acidic residues" evidence="1">
    <location>
        <begin position="204"/>
        <end position="224"/>
    </location>
</feature>
<gene>
    <name evidence="2" type="ORF">C8E01_11054</name>
</gene>
<feature type="compositionally biased region" description="Basic and acidic residues" evidence="1">
    <location>
        <begin position="44"/>
        <end position="58"/>
    </location>
</feature>
<feature type="compositionally biased region" description="Basic and acidic residues" evidence="1">
    <location>
        <begin position="184"/>
        <end position="193"/>
    </location>
</feature>
<comment type="caution">
    <text evidence="2">The sequence shown here is derived from an EMBL/GenBank/DDBJ whole genome shotgun (WGS) entry which is preliminary data.</text>
</comment>
<dbReference type="OrthoDB" id="850838at2"/>
<dbReference type="RefSeq" id="WP_116544190.1">
    <property type="nucleotide sequence ID" value="NZ_QEKI01000010.1"/>
</dbReference>
<protein>
    <submittedName>
        <fullName evidence="2">Uncharacterized protein</fullName>
    </submittedName>
</protein>
<evidence type="ECO:0000313" key="3">
    <source>
        <dbReference type="Proteomes" id="UP000245466"/>
    </source>
</evidence>
<sequence length="224" mass="26083">MNRNNPHNDRNRKNHYADFDEHGNARTGNTNSLSRFNPESSQQRGDHDRYENRDDRGRMSHGTRAYGDFSGGTRYGEGGSTYGGGSAYGPSNYGMSGRERPSHMGGDRNYYDHNEHSRQNFGRSGDYNYGGRMNEGPDSRYRGTGYMDSNQSMSGYRNEQGSDRGYNRSFDEFRDTGYGSTRYTNRDEDRERSAYNNWGQNRQRRFDDERGYNEHNRNRGHQDW</sequence>
<dbReference type="Proteomes" id="UP000245466">
    <property type="component" value="Unassembled WGS sequence"/>
</dbReference>
<dbReference type="AlphaFoldDB" id="A0A2U1ATB1"/>
<dbReference type="EMBL" id="QEKI01000010">
    <property type="protein sequence ID" value="PVY39665.1"/>
    <property type="molecule type" value="Genomic_DNA"/>
</dbReference>
<feature type="compositionally biased region" description="Basic and acidic residues" evidence="1">
    <location>
        <begin position="97"/>
        <end position="118"/>
    </location>
</feature>
<evidence type="ECO:0000256" key="1">
    <source>
        <dbReference type="SAM" id="MobiDB-lite"/>
    </source>
</evidence>
<feature type="compositionally biased region" description="Basic and acidic residues" evidence="1">
    <location>
        <begin position="1"/>
        <end position="24"/>
    </location>
</feature>
<accession>A0A2U1ATB1</accession>
<proteinExistence type="predicted"/>
<keyword evidence="3" id="KW-1185">Reference proteome</keyword>
<feature type="region of interest" description="Disordered" evidence="1">
    <location>
        <begin position="1"/>
        <end position="224"/>
    </location>
</feature>
<reference evidence="2 3" key="1">
    <citation type="submission" date="2018-04" db="EMBL/GenBank/DDBJ databases">
        <title>Genomic Encyclopedia of Type Strains, Phase IV (KMG-IV): sequencing the most valuable type-strain genomes for metagenomic binning, comparative biology and taxonomic classification.</title>
        <authorList>
            <person name="Goeker M."/>
        </authorList>
    </citation>
    <scope>NUCLEOTIDE SEQUENCE [LARGE SCALE GENOMIC DNA]</scope>
    <source>
        <strain evidence="2 3">DSM 100231</strain>
    </source>
</reference>
<evidence type="ECO:0000313" key="2">
    <source>
        <dbReference type="EMBL" id="PVY39665.1"/>
    </source>
</evidence>
<name>A0A2U1ATB1_9BACT</name>
<feature type="compositionally biased region" description="Gly residues" evidence="1">
    <location>
        <begin position="69"/>
        <end position="87"/>
    </location>
</feature>
<feature type="compositionally biased region" description="Polar residues" evidence="1">
    <location>
        <begin position="147"/>
        <end position="159"/>
    </location>
</feature>
<organism evidence="2 3">
    <name type="scientific">Pontibacter virosus</name>
    <dbReference type="NCBI Taxonomy" id="1765052"/>
    <lineage>
        <taxon>Bacteria</taxon>
        <taxon>Pseudomonadati</taxon>
        <taxon>Bacteroidota</taxon>
        <taxon>Cytophagia</taxon>
        <taxon>Cytophagales</taxon>
        <taxon>Hymenobacteraceae</taxon>
        <taxon>Pontibacter</taxon>
    </lineage>
</organism>
<feature type="compositionally biased region" description="Polar residues" evidence="1">
    <location>
        <begin position="26"/>
        <end position="43"/>
    </location>
</feature>
<feature type="compositionally biased region" description="Basic and acidic residues" evidence="1">
    <location>
        <begin position="160"/>
        <end position="175"/>
    </location>
</feature>